<dbReference type="InterPro" id="IPR047215">
    <property type="entry name" value="Galactose_mutarotase-like"/>
</dbReference>
<dbReference type="CDD" id="cd09019">
    <property type="entry name" value="galactose_mutarotase_like"/>
    <property type="match status" value="1"/>
</dbReference>
<dbReference type="InterPro" id="IPR014718">
    <property type="entry name" value="GH-type_carb-bd"/>
</dbReference>
<dbReference type="Proteomes" id="UP001589813">
    <property type="component" value="Unassembled WGS sequence"/>
</dbReference>
<dbReference type="EMBL" id="JBHLXP010000001">
    <property type="protein sequence ID" value="MFC0046812.1"/>
    <property type="molecule type" value="Genomic_DNA"/>
</dbReference>
<evidence type="ECO:0000256" key="5">
    <source>
        <dbReference type="ARBA" id="ARBA00032300"/>
    </source>
</evidence>
<accession>A0ABV6B7L9</accession>
<dbReference type="Pfam" id="PF01263">
    <property type="entry name" value="Aldose_epim"/>
    <property type="match status" value="1"/>
</dbReference>
<evidence type="ECO:0000256" key="4">
    <source>
        <dbReference type="ARBA" id="ARBA00023277"/>
    </source>
</evidence>
<protein>
    <recommendedName>
        <fullName evidence="2">Aldose 1-epimerase</fullName>
    </recommendedName>
    <alternativeName>
        <fullName evidence="6">Galactose mutarotase</fullName>
    </alternativeName>
    <alternativeName>
        <fullName evidence="5">Type-1 mutarotase</fullName>
    </alternativeName>
</protein>
<dbReference type="PROSITE" id="PS00545">
    <property type="entry name" value="ALDOSE_1_EPIMERASE"/>
    <property type="match status" value="1"/>
</dbReference>
<proteinExistence type="inferred from homology"/>
<evidence type="ECO:0000256" key="3">
    <source>
        <dbReference type="ARBA" id="ARBA00023235"/>
    </source>
</evidence>
<comment type="similarity">
    <text evidence="1">Belongs to the aldose epimerase family.</text>
</comment>
<keyword evidence="8" id="KW-1185">Reference proteome</keyword>
<evidence type="ECO:0000313" key="8">
    <source>
        <dbReference type="Proteomes" id="UP001589813"/>
    </source>
</evidence>
<dbReference type="Gene3D" id="2.70.98.10">
    <property type="match status" value="1"/>
</dbReference>
<evidence type="ECO:0000256" key="2">
    <source>
        <dbReference type="ARBA" id="ARBA00014165"/>
    </source>
</evidence>
<dbReference type="GO" id="GO:0016853">
    <property type="term" value="F:isomerase activity"/>
    <property type="evidence" value="ECO:0007669"/>
    <property type="project" value="UniProtKB-KW"/>
</dbReference>
<keyword evidence="4" id="KW-0119">Carbohydrate metabolism</keyword>
<dbReference type="PANTHER" id="PTHR10091">
    <property type="entry name" value="ALDOSE-1-EPIMERASE"/>
    <property type="match status" value="1"/>
</dbReference>
<dbReference type="SUPFAM" id="SSF74650">
    <property type="entry name" value="Galactose mutarotase-like"/>
    <property type="match status" value="1"/>
</dbReference>
<reference evidence="7 8" key="1">
    <citation type="submission" date="2024-09" db="EMBL/GenBank/DDBJ databases">
        <authorList>
            <person name="Sun Q."/>
            <person name="Mori K."/>
        </authorList>
    </citation>
    <scope>NUCLEOTIDE SEQUENCE [LARGE SCALE GENOMIC DNA]</scope>
    <source>
        <strain evidence="7 8">KCTC 23315</strain>
    </source>
</reference>
<gene>
    <name evidence="7" type="ORF">ACFFJP_00750</name>
</gene>
<organism evidence="7 8">
    <name type="scientific">Rheinheimera tilapiae</name>
    <dbReference type="NCBI Taxonomy" id="875043"/>
    <lineage>
        <taxon>Bacteria</taxon>
        <taxon>Pseudomonadati</taxon>
        <taxon>Pseudomonadota</taxon>
        <taxon>Gammaproteobacteria</taxon>
        <taxon>Chromatiales</taxon>
        <taxon>Chromatiaceae</taxon>
        <taxon>Rheinheimera</taxon>
    </lineage>
</organism>
<evidence type="ECO:0000256" key="1">
    <source>
        <dbReference type="ARBA" id="ARBA00006206"/>
    </source>
</evidence>
<dbReference type="InterPro" id="IPR018052">
    <property type="entry name" value="Ald1_epimerase_CS"/>
</dbReference>
<dbReference type="InterPro" id="IPR008183">
    <property type="entry name" value="Aldose_1/G6P_1-epimerase"/>
</dbReference>
<name>A0ABV6B7L9_9GAMM</name>
<sequence length="353" mass="37996">MSPGAMNTGLVGQITPPADALVPRAIACSNGLTVTVLPYGGRIQSIKLHGQELTLSQADPAFYLTDSAALGASVGRYANRIANAAYTDTAGTEWPLNASQPPHCLHGGEQGFAKQVWTVLEHSADALLLELVSLNGDQGFPGTLTVRQQLRVVDTTDATGQPAGELQLCFTATTDAETVVNLTNHCYFNLAPQQTVEALAAHQLELMAEQYLAVDPSGIPLPDAFRPVTGHEFDFRSAKAVGSVCRQTADLPHGLDHCFVYPVVAKSPAQDPVPLRARLRYSSVDSTRTLELRSTQPGVQVYVGTYLGSPFAPFQGICLEAQNFPDAPNRNDFPSARLLPGELYQQQIFYRFS</sequence>
<dbReference type="InterPro" id="IPR011013">
    <property type="entry name" value="Gal_mutarotase_sf_dom"/>
</dbReference>
<dbReference type="RefSeq" id="WP_377239397.1">
    <property type="nucleotide sequence ID" value="NZ_JBHLXP010000001.1"/>
</dbReference>
<evidence type="ECO:0000256" key="6">
    <source>
        <dbReference type="ARBA" id="ARBA00033373"/>
    </source>
</evidence>
<keyword evidence="3 7" id="KW-0413">Isomerase</keyword>
<comment type="caution">
    <text evidence="7">The sequence shown here is derived from an EMBL/GenBank/DDBJ whole genome shotgun (WGS) entry which is preliminary data.</text>
</comment>
<evidence type="ECO:0000313" key="7">
    <source>
        <dbReference type="EMBL" id="MFC0046812.1"/>
    </source>
</evidence>
<dbReference type="PANTHER" id="PTHR10091:SF0">
    <property type="entry name" value="GALACTOSE MUTAROTASE"/>
    <property type="match status" value="1"/>
</dbReference>